<evidence type="ECO:0000256" key="5">
    <source>
        <dbReference type="RuleBase" id="RU003690"/>
    </source>
</evidence>
<dbReference type="PANTHER" id="PTHR10353:SF209">
    <property type="entry name" value="GALACTOLIPID GALACTOSYLTRANSFERASE SFR2, CHLOROPLASTIC"/>
    <property type="match status" value="1"/>
</dbReference>
<accession>A0A6J1C947</accession>
<evidence type="ECO:0000313" key="7">
    <source>
        <dbReference type="RefSeq" id="XP_022138315.1"/>
    </source>
</evidence>
<proteinExistence type="inferred from homology"/>
<evidence type="ECO:0000256" key="4">
    <source>
        <dbReference type="PROSITE-ProRule" id="PRU10055"/>
    </source>
</evidence>
<sequence length="642" mass="72906">MTLVALFVSVTKLAGVLVTLTVAANAFSFARFRRKNLRPFRSPIHDTSDLLADFTDLTEGDRGFFFGLATAPAHVEDRLNDAWLQFAEENPCDTSESQLGTQPAVAVMASAAADGGSQQASYFGKETDKKKPLKIAMEAMIRGFRKYVGEEEGVVQSDECHHNVAAWHNVPHPEERLRFWSDPDTEVQLAKNTGSSVFRMGIDWSRIMTQEPVKGLKATVNYAALERYKWIINRVRSYGMKVMLTLFHHSLPPWAGDYGGWKLEKTVDYFLEFTRLVVDNTLDMVDYWVTFNEPHVFCMLTYCAGAWPGGHPDMLEIATSALPTGVFQQAMHWIAIAHSKAYDYIHEKSNLSTAIVGVAHHVSFMRPYGLFDVAAVTVANSLTLFPYIDSISDKVDFIGINYYGQEVVCGTGLKLVDSDEYSESGRGVYPDGLYRMLLQYHERYKHLNIPFIITENGISDETDLIRRPYLIEHLLAVYAAIIKGVPVLGYLFWTISDNWEWADGYGPKFGLVAVDRANGLARVPRESYHLFSKIVTTGKITREDRMRAWKDLRGAAKQKKTRPFYRAVNKHGLMYAGGLDEPIQRPYAMRDWRFGHYEMEGLQDPLSRLSRSFLLPFSVLKKKKKKKTARDKTRLLLRPLEL</sequence>
<dbReference type="InterPro" id="IPR017853">
    <property type="entry name" value="GH"/>
</dbReference>
<dbReference type="PRINTS" id="PR00131">
    <property type="entry name" value="GLHYDRLASE1"/>
</dbReference>
<dbReference type="PROSITE" id="PS00572">
    <property type="entry name" value="GLYCOSYL_HYDROL_F1_1"/>
    <property type="match status" value="1"/>
</dbReference>
<dbReference type="AlphaFoldDB" id="A0A6J1C947"/>
<protein>
    <submittedName>
        <fullName evidence="7">Beta-glucosidase-like SFR2, chloroplastic</fullName>
    </submittedName>
</protein>
<dbReference type="SUPFAM" id="SSF51445">
    <property type="entry name" value="(Trans)glycosidases"/>
    <property type="match status" value="1"/>
</dbReference>
<dbReference type="Gene3D" id="3.20.20.80">
    <property type="entry name" value="Glycosidases"/>
    <property type="match status" value="1"/>
</dbReference>
<dbReference type="InterPro" id="IPR018120">
    <property type="entry name" value="Glyco_hydro_1_AS"/>
</dbReference>
<dbReference type="PANTHER" id="PTHR10353">
    <property type="entry name" value="GLYCOSYL HYDROLASE"/>
    <property type="match status" value="1"/>
</dbReference>
<dbReference type="GO" id="GO:0008422">
    <property type="term" value="F:beta-glucosidase activity"/>
    <property type="evidence" value="ECO:0007669"/>
    <property type="project" value="TreeGrafter"/>
</dbReference>
<keyword evidence="6" id="KW-1185">Reference proteome</keyword>
<feature type="active site" description="Nucleophile" evidence="4">
    <location>
        <position position="455"/>
    </location>
</feature>
<dbReference type="KEGG" id="mcha:111009529"/>
<organism evidence="6 7">
    <name type="scientific">Momordica charantia</name>
    <name type="common">Bitter gourd</name>
    <name type="synonym">Balsam pear</name>
    <dbReference type="NCBI Taxonomy" id="3673"/>
    <lineage>
        <taxon>Eukaryota</taxon>
        <taxon>Viridiplantae</taxon>
        <taxon>Streptophyta</taxon>
        <taxon>Embryophyta</taxon>
        <taxon>Tracheophyta</taxon>
        <taxon>Spermatophyta</taxon>
        <taxon>Magnoliopsida</taxon>
        <taxon>eudicotyledons</taxon>
        <taxon>Gunneridae</taxon>
        <taxon>Pentapetalae</taxon>
        <taxon>rosids</taxon>
        <taxon>fabids</taxon>
        <taxon>Cucurbitales</taxon>
        <taxon>Cucurbitaceae</taxon>
        <taxon>Momordiceae</taxon>
        <taxon>Momordica</taxon>
    </lineage>
</organism>
<evidence type="ECO:0000313" key="6">
    <source>
        <dbReference type="Proteomes" id="UP000504603"/>
    </source>
</evidence>
<dbReference type="RefSeq" id="XP_022138315.1">
    <property type="nucleotide sequence ID" value="XM_022282623.1"/>
</dbReference>
<dbReference type="Pfam" id="PF00232">
    <property type="entry name" value="Glyco_hydro_1"/>
    <property type="match status" value="2"/>
</dbReference>
<dbReference type="GeneID" id="111009529"/>
<reference evidence="7" key="1">
    <citation type="submission" date="2025-08" db="UniProtKB">
        <authorList>
            <consortium name="RefSeq"/>
        </authorList>
    </citation>
    <scope>IDENTIFICATION</scope>
    <source>
        <strain evidence="7">OHB3-1</strain>
    </source>
</reference>
<dbReference type="GO" id="GO:0005975">
    <property type="term" value="P:carbohydrate metabolic process"/>
    <property type="evidence" value="ECO:0007669"/>
    <property type="project" value="InterPro"/>
</dbReference>
<evidence type="ECO:0000256" key="1">
    <source>
        <dbReference type="ARBA" id="ARBA00010838"/>
    </source>
</evidence>
<keyword evidence="2" id="KW-0378">Hydrolase</keyword>
<evidence type="ECO:0000256" key="3">
    <source>
        <dbReference type="ARBA" id="ARBA00023295"/>
    </source>
</evidence>
<evidence type="ECO:0000256" key="2">
    <source>
        <dbReference type="ARBA" id="ARBA00022801"/>
    </source>
</evidence>
<comment type="similarity">
    <text evidence="1 5">Belongs to the glycosyl hydrolase 1 family.</text>
</comment>
<keyword evidence="3" id="KW-0326">Glycosidase</keyword>
<dbReference type="InterPro" id="IPR001360">
    <property type="entry name" value="Glyco_hydro_1"/>
</dbReference>
<dbReference type="Proteomes" id="UP000504603">
    <property type="component" value="Unplaced"/>
</dbReference>
<name>A0A6J1C947_MOMCH</name>
<dbReference type="OrthoDB" id="65569at2759"/>
<gene>
    <name evidence="7" type="primary">LOC111009529</name>
</gene>